<reference evidence="2" key="1">
    <citation type="journal article" date="2019" name="Int. J. Syst. Evol. Microbiol.">
        <title>The Global Catalogue of Microorganisms (GCM) 10K type strain sequencing project: providing services to taxonomists for standard genome sequencing and annotation.</title>
        <authorList>
            <consortium name="The Broad Institute Genomics Platform"/>
            <consortium name="The Broad Institute Genome Sequencing Center for Infectious Disease"/>
            <person name="Wu L."/>
            <person name="Ma J."/>
        </authorList>
    </citation>
    <scope>NUCLEOTIDE SEQUENCE [LARGE SCALE GENOMIC DNA]</scope>
    <source>
        <strain evidence="2">NBRC 103632</strain>
    </source>
</reference>
<evidence type="ECO:0000313" key="1">
    <source>
        <dbReference type="EMBL" id="GLS71345.1"/>
    </source>
</evidence>
<dbReference type="Proteomes" id="UP001157440">
    <property type="component" value="Unassembled WGS sequence"/>
</dbReference>
<name>A0AA37TDL8_9HYPH</name>
<sequence>MLNTFSGVEREIHVDASSPCDRDLERIRDAVEQAVRYAIERARTAAAAFIKALSPAPATATEEAA</sequence>
<accession>A0AA37TDL8</accession>
<keyword evidence="2" id="KW-1185">Reference proteome</keyword>
<dbReference type="AlphaFoldDB" id="A0AA37TDL8"/>
<gene>
    <name evidence="1" type="ORF">GCM10007890_33580</name>
</gene>
<comment type="caution">
    <text evidence="1">The sequence shown here is derived from an EMBL/GenBank/DDBJ whole genome shotgun (WGS) entry which is preliminary data.</text>
</comment>
<protein>
    <submittedName>
        <fullName evidence="1">Uncharacterized protein</fullName>
    </submittedName>
</protein>
<evidence type="ECO:0000313" key="2">
    <source>
        <dbReference type="Proteomes" id="UP001157440"/>
    </source>
</evidence>
<proteinExistence type="predicted"/>
<dbReference type="RefSeq" id="WP_238194243.1">
    <property type="nucleotide sequence ID" value="NZ_BPQZ01000001.1"/>
</dbReference>
<dbReference type="EMBL" id="BSPL01000017">
    <property type="protein sequence ID" value="GLS71345.1"/>
    <property type="molecule type" value="Genomic_DNA"/>
</dbReference>
<organism evidence="1 2">
    <name type="scientific">Methylobacterium tardum</name>
    <dbReference type="NCBI Taxonomy" id="374432"/>
    <lineage>
        <taxon>Bacteria</taxon>
        <taxon>Pseudomonadati</taxon>
        <taxon>Pseudomonadota</taxon>
        <taxon>Alphaproteobacteria</taxon>
        <taxon>Hyphomicrobiales</taxon>
        <taxon>Methylobacteriaceae</taxon>
        <taxon>Methylobacterium</taxon>
    </lineage>
</organism>